<proteinExistence type="inferred from homology"/>
<evidence type="ECO:0000259" key="3">
    <source>
        <dbReference type="Pfam" id="PF03816"/>
    </source>
</evidence>
<keyword evidence="2" id="KW-1133">Transmembrane helix</keyword>
<keyword evidence="2" id="KW-0472">Membrane</keyword>
<evidence type="ECO:0000256" key="2">
    <source>
        <dbReference type="SAM" id="Phobius"/>
    </source>
</evidence>
<dbReference type="InterPro" id="IPR004474">
    <property type="entry name" value="LytR_CpsA_psr"/>
</dbReference>
<dbReference type="PANTHER" id="PTHR33392:SF6">
    <property type="entry name" value="POLYISOPRENYL-TEICHOIC ACID--PEPTIDOGLYCAN TEICHOIC ACID TRANSFERASE TAGU"/>
    <property type="match status" value="1"/>
</dbReference>
<dbReference type="EMBL" id="JACJVN010000009">
    <property type="protein sequence ID" value="MBB6676107.1"/>
    <property type="molecule type" value="Genomic_DNA"/>
</dbReference>
<accession>A0A841TAQ5</accession>
<dbReference type="PANTHER" id="PTHR33392">
    <property type="entry name" value="POLYISOPRENYL-TEICHOIC ACID--PEPTIDOGLYCAN TEICHOIC ACID TRANSFERASE TAGU"/>
    <property type="match status" value="1"/>
</dbReference>
<keyword evidence="5" id="KW-1185">Reference proteome</keyword>
<reference evidence="4 5" key="1">
    <citation type="submission" date="2020-08" db="EMBL/GenBank/DDBJ databases">
        <title>Cohnella phylogeny.</title>
        <authorList>
            <person name="Dunlap C."/>
        </authorList>
    </citation>
    <scope>NUCLEOTIDE SEQUENCE [LARGE SCALE GENOMIC DNA]</scope>
    <source>
        <strain evidence="4 5">DSM 103658</strain>
    </source>
</reference>
<evidence type="ECO:0000256" key="1">
    <source>
        <dbReference type="ARBA" id="ARBA00006068"/>
    </source>
</evidence>
<dbReference type="RefSeq" id="WP_185177410.1">
    <property type="nucleotide sequence ID" value="NZ_CBCSEP010000034.1"/>
</dbReference>
<sequence>MELASLRTSLLSKLRKRRWLWITLGAILLLLVIVLFVLMRMTAFHHVRIDQSNEALGIQPVPAATMPADSSGGVPDASAAPDKLAFPNATAEDIPSGDQIRNIALFGLDRRSTKGSARSDVMMILTIDYAREKIKLTSLMRDLYVPIEGHGHAKLNAAYAYGGAPLAIKTINQNFGTDIRDYVTVDFFTMEKIINAVGGVDINVKPNEVDTLNMYMGDTSRIENKKAPLVEQGGLQTLNGMQAVAYARIRYVGNADFERTERQRTVLQAMVDRVKEEGVASIPELLIKTAPYVETTLTRSDMLSMAYRYFKSDKMTIEKNRYPRDGTWQAATTADGQWILDTDLEQIKQQIQDYIFRDTQDPL</sequence>
<evidence type="ECO:0000313" key="5">
    <source>
        <dbReference type="Proteomes" id="UP000574133"/>
    </source>
</evidence>
<evidence type="ECO:0000313" key="4">
    <source>
        <dbReference type="EMBL" id="MBB6676107.1"/>
    </source>
</evidence>
<name>A0A841TAQ5_9BACL</name>
<dbReference type="AlphaFoldDB" id="A0A841TAQ5"/>
<organism evidence="4 5">
    <name type="scientific">Cohnella lubricantis</name>
    <dbReference type="NCBI Taxonomy" id="2163172"/>
    <lineage>
        <taxon>Bacteria</taxon>
        <taxon>Bacillati</taxon>
        <taxon>Bacillota</taxon>
        <taxon>Bacilli</taxon>
        <taxon>Bacillales</taxon>
        <taxon>Paenibacillaceae</taxon>
        <taxon>Cohnella</taxon>
    </lineage>
</organism>
<protein>
    <submittedName>
        <fullName evidence="4">LCP family protein</fullName>
    </submittedName>
</protein>
<feature type="domain" description="Cell envelope-related transcriptional attenuator" evidence="3">
    <location>
        <begin position="118"/>
        <end position="275"/>
    </location>
</feature>
<gene>
    <name evidence="4" type="ORF">H4Q31_02070</name>
</gene>
<comment type="caution">
    <text evidence="4">The sequence shown here is derived from an EMBL/GenBank/DDBJ whole genome shotgun (WGS) entry which is preliminary data.</text>
</comment>
<dbReference type="Proteomes" id="UP000574133">
    <property type="component" value="Unassembled WGS sequence"/>
</dbReference>
<keyword evidence="2" id="KW-0812">Transmembrane</keyword>
<dbReference type="NCBIfam" id="TIGR00350">
    <property type="entry name" value="lytR_cpsA_psr"/>
    <property type="match status" value="1"/>
</dbReference>
<comment type="similarity">
    <text evidence="1">Belongs to the LytR/CpsA/Psr (LCP) family.</text>
</comment>
<feature type="transmembrane region" description="Helical" evidence="2">
    <location>
        <begin position="20"/>
        <end position="39"/>
    </location>
</feature>
<dbReference type="InterPro" id="IPR050922">
    <property type="entry name" value="LytR/CpsA/Psr_CW_biosynth"/>
</dbReference>
<dbReference type="Gene3D" id="3.40.630.190">
    <property type="entry name" value="LCP protein"/>
    <property type="match status" value="1"/>
</dbReference>
<dbReference type="Pfam" id="PF03816">
    <property type="entry name" value="LytR_cpsA_psr"/>
    <property type="match status" value="1"/>
</dbReference>